<evidence type="ECO:0000256" key="1">
    <source>
        <dbReference type="ARBA" id="ARBA00004651"/>
    </source>
</evidence>
<dbReference type="InterPro" id="IPR050297">
    <property type="entry name" value="LipidA_mod_glycosyltrf_83"/>
</dbReference>
<feature type="transmembrane region" description="Helical" evidence="8">
    <location>
        <begin position="105"/>
        <end position="124"/>
    </location>
</feature>
<dbReference type="Proteomes" id="UP000292445">
    <property type="component" value="Unassembled WGS sequence"/>
</dbReference>
<sequence length="516" mass="57309">MKKTSLFFAAIAAWLAMLSWVRPLMLPDEGRYAGVAWEMLRSHSHAVPLLNGMPYFHKPPLFYWLAEASFSVFGLNEFAARLPSVLAAWLAAAGLYLFVRRRRDAGTAAVATLILVTLPFFYGAAQFANLDMLVASLISLCILAGAEALLRAREDASPRGMMLACAVLAGLAVLAKGLIGVALPAAVLVLWVASARRWKDLLVLLWPPAIGVFLAVAVPWFWLMQLRYPEFFHYFFIYQQFERFSAGGFNNVQPAWFYLPVLAALALPWSAWAAGLFDKRFWSTPDGGLRRLMLVWLAVILAFFSIPSSKLIGYIVPALPAFAFLLAEVVMSVRRGGRGLRWRRLFPLSVIGAATLCGAAMAAAAAYSHQAPKSLATDIGTRLRPGDTLVALHEYPFQLQLYSRSPAPMWVVDDWLDPQIPLRDNWRKELYDASHFDPVQGQQVLLSDRLLRERLCAAPAGERYWIWGGADDAARKPFLANRQPVLSEDRSRVWLVEAGDGLMRQACGETPIAGLQ</sequence>
<name>A0A4Q7NMN5_9BURK</name>
<dbReference type="PANTHER" id="PTHR33908">
    <property type="entry name" value="MANNOSYLTRANSFERASE YKCB-RELATED"/>
    <property type="match status" value="1"/>
</dbReference>
<keyword evidence="5 8" id="KW-0812">Transmembrane</keyword>
<evidence type="ECO:0000256" key="3">
    <source>
        <dbReference type="ARBA" id="ARBA00022676"/>
    </source>
</evidence>
<keyword evidence="11" id="KW-1185">Reference proteome</keyword>
<keyword evidence="7 8" id="KW-0472">Membrane</keyword>
<evidence type="ECO:0000313" key="10">
    <source>
        <dbReference type="EMBL" id="RZS86238.1"/>
    </source>
</evidence>
<evidence type="ECO:0000256" key="6">
    <source>
        <dbReference type="ARBA" id="ARBA00022989"/>
    </source>
</evidence>
<feature type="transmembrane region" description="Helical" evidence="8">
    <location>
        <begin position="312"/>
        <end position="333"/>
    </location>
</feature>
<evidence type="ECO:0000313" key="11">
    <source>
        <dbReference type="Proteomes" id="UP000292445"/>
    </source>
</evidence>
<evidence type="ECO:0000259" key="9">
    <source>
        <dbReference type="Pfam" id="PF13231"/>
    </source>
</evidence>
<comment type="subcellular location">
    <subcellularLocation>
        <location evidence="1">Cell membrane</location>
        <topology evidence="1">Multi-pass membrane protein</topology>
    </subcellularLocation>
</comment>
<comment type="caution">
    <text evidence="10">The sequence shown here is derived from an EMBL/GenBank/DDBJ whole genome shotgun (WGS) entry which is preliminary data.</text>
</comment>
<feature type="transmembrane region" description="Helical" evidence="8">
    <location>
        <begin position="78"/>
        <end position="98"/>
    </location>
</feature>
<dbReference type="RefSeq" id="WP_130357347.1">
    <property type="nucleotide sequence ID" value="NZ_SGXC01000001.1"/>
</dbReference>
<dbReference type="GO" id="GO:0016763">
    <property type="term" value="F:pentosyltransferase activity"/>
    <property type="evidence" value="ECO:0007669"/>
    <property type="project" value="TreeGrafter"/>
</dbReference>
<evidence type="ECO:0000256" key="4">
    <source>
        <dbReference type="ARBA" id="ARBA00022679"/>
    </source>
</evidence>
<evidence type="ECO:0000256" key="2">
    <source>
        <dbReference type="ARBA" id="ARBA00022475"/>
    </source>
</evidence>
<keyword evidence="4 10" id="KW-0808">Transferase</keyword>
<dbReference type="GO" id="GO:0005886">
    <property type="term" value="C:plasma membrane"/>
    <property type="evidence" value="ECO:0007669"/>
    <property type="project" value="UniProtKB-SubCell"/>
</dbReference>
<keyword evidence="2" id="KW-1003">Cell membrane</keyword>
<feature type="transmembrane region" description="Helical" evidence="8">
    <location>
        <begin position="205"/>
        <end position="224"/>
    </location>
</feature>
<dbReference type="PANTHER" id="PTHR33908:SF3">
    <property type="entry name" value="UNDECAPRENYL PHOSPHATE-ALPHA-4-AMINO-4-DEOXY-L-ARABINOSE ARABINOSYL TRANSFERASE"/>
    <property type="match status" value="1"/>
</dbReference>
<evidence type="ECO:0000256" key="5">
    <source>
        <dbReference type="ARBA" id="ARBA00022692"/>
    </source>
</evidence>
<evidence type="ECO:0000256" key="7">
    <source>
        <dbReference type="ARBA" id="ARBA00023136"/>
    </source>
</evidence>
<feature type="transmembrane region" description="Helical" evidence="8">
    <location>
        <begin position="162"/>
        <end position="193"/>
    </location>
</feature>
<dbReference type="AlphaFoldDB" id="A0A4Q7NMN5"/>
<dbReference type="EMBL" id="SGXC01000001">
    <property type="protein sequence ID" value="RZS86238.1"/>
    <property type="molecule type" value="Genomic_DNA"/>
</dbReference>
<dbReference type="GO" id="GO:0009103">
    <property type="term" value="P:lipopolysaccharide biosynthetic process"/>
    <property type="evidence" value="ECO:0007669"/>
    <property type="project" value="UniProtKB-ARBA"/>
</dbReference>
<keyword evidence="3 10" id="KW-0328">Glycosyltransferase</keyword>
<dbReference type="Pfam" id="PF13231">
    <property type="entry name" value="PMT_2"/>
    <property type="match status" value="1"/>
</dbReference>
<feature type="transmembrane region" description="Helical" evidence="8">
    <location>
        <begin position="255"/>
        <end position="277"/>
    </location>
</feature>
<feature type="transmembrane region" description="Helical" evidence="8">
    <location>
        <begin position="289"/>
        <end position="306"/>
    </location>
</feature>
<organism evidence="10 11">
    <name type="scientific">Pigmentiphaga kullae</name>
    <dbReference type="NCBI Taxonomy" id="151784"/>
    <lineage>
        <taxon>Bacteria</taxon>
        <taxon>Pseudomonadati</taxon>
        <taxon>Pseudomonadota</taxon>
        <taxon>Betaproteobacteria</taxon>
        <taxon>Burkholderiales</taxon>
        <taxon>Alcaligenaceae</taxon>
        <taxon>Pigmentiphaga</taxon>
    </lineage>
</organism>
<gene>
    <name evidence="10" type="ORF">EV675_2278</name>
</gene>
<evidence type="ECO:0000256" key="8">
    <source>
        <dbReference type="SAM" id="Phobius"/>
    </source>
</evidence>
<dbReference type="OrthoDB" id="9775035at2"/>
<reference evidence="10 11" key="1">
    <citation type="submission" date="2019-02" db="EMBL/GenBank/DDBJ databases">
        <title>Genomic Encyclopedia of Type Strains, Phase IV (KMG-IV): sequencing the most valuable type-strain genomes for metagenomic binning, comparative biology and taxonomic classification.</title>
        <authorList>
            <person name="Goeker M."/>
        </authorList>
    </citation>
    <scope>NUCLEOTIDE SEQUENCE [LARGE SCALE GENOMIC DNA]</scope>
    <source>
        <strain evidence="10 11">K24</strain>
    </source>
</reference>
<dbReference type="GO" id="GO:0010041">
    <property type="term" value="P:response to iron(III) ion"/>
    <property type="evidence" value="ECO:0007669"/>
    <property type="project" value="TreeGrafter"/>
</dbReference>
<feature type="transmembrane region" description="Helical" evidence="8">
    <location>
        <begin position="345"/>
        <end position="367"/>
    </location>
</feature>
<dbReference type="InterPro" id="IPR038731">
    <property type="entry name" value="RgtA/B/C-like"/>
</dbReference>
<keyword evidence="6 8" id="KW-1133">Transmembrane helix</keyword>
<feature type="domain" description="Glycosyltransferase RgtA/B/C/D-like" evidence="9">
    <location>
        <begin position="57"/>
        <end position="221"/>
    </location>
</feature>
<proteinExistence type="predicted"/>
<protein>
    <submittedName>
        <fullName evidence="10">Dolichyl-phosphate-mannose-protein mannosyltransferase</fullName>
    </submittedName>
</protein>
<accession>A0A4Q7NMN5</accession>